<sequence length="64" mass="6414">MSLSLSGGAPDTITLVAQAAHGVVSVSGTHVSYTPLAGYAGPDSFVYTASNIAGGPRPRPNRSQ</sequence>
<reference evidence="1 2" key="1">
    <citation type="submission" date="2020-08" db="EMBL/GenBank/DDBJ databases">
        <title>Genome sequence of Acidovorax monticola KACC 19171T.</title>
        <authorList>
            <person name="Hyun D.-W."/>
            <person name="Bae J.-W."/>
        </authorList>
    </citation>
    <scope>NUCLEOTIDE SEQUENCE [LARGE SCALE GENOMIC DNA]</scope>
    <source>
        <strain evidence="1 2">KACC 19171</strain>
    </source>
</reference>
<dbReference type="KEGG" id="amon:H9L24_01180"/>
<dbReference type="AlphaFoldDB" id="A0A7H0HKZ8"/>
<keyword evidence="2" id="KW-1185">Reference proteome</keyword>
<gene>
    <name evidence="1" type="ORF">H9L24_01180</name>
</gene>
<protein>
    <submittedName>
        <fullName evidence="1">Ig-like domain-containing protein</fullName>
    </submittedName>
</protein>
<accession>A0A7H0HKZ8</accession>
<dbReference type="Gene3D" id="2.60.40.3440">
    <property type="match status" value="1"/>
</dbReference>
<evidence type="ECO:0000313" key="1">
    <source>
        <dbReference type="EMBL" id="QNP61214.1"/>
    </source>
</evidence>
<dbReference type="Pfam" id="PF17963">
    <property type="entry name" value="Big_9"/>
    <property type="match status" value="1"/>
</dbReference>
<dbReference type="EMBL" id="CP060790">
    <property type="protein sequence ID" value="QNP61214.1"/>
    <property type="molecule type" value="Genomic_DNA"/>
</dbReference>
<name>A0A7H0HKZ8_9BURK</name>
<evidence type="ECO:0000313" key="2">
    <source>
        <dbReference type="Proteomes" id="UP000516057"/>
    </source>
</evidence>
<dbReference type="Proteomes" id="UP000516057">
    <property type="component" value="Chromosome"/>
</dbReference>
<organism evidence="1 2">
    <name type="scientific">Paenacidovorax monticola</name>
    <dbReference type="NCBI Taxonomy" id="1926868"/>
    <lineage>
        <taxon>Bacteria</taxon>
        <taxon>Pseudomonadati</taxon>
        <taxon>Pseudomonadota</taxon>
        <taxon>Betaproteobacteria</taxon>
        <taxon>Burkholderiales</taxon>
        <taxon>Comamonadaceae</taxon>
        <taxon>Paenacidovorax</taxon>
    </lineage>
</organism>
<proteinExistence type="predicted"/>